<dbReference type="InterPro" id="IPR011032">
    <property type="entry name" value="GroES-like_sf"/>
</dbReference>
<dbReference type="PANTHER" id="PTHR48106:SF18">
    <property type="entry name" value="QUINONE OXIDOREDUCTASE PIG3"/>
    <property type="match status" value="1"/>
</dbReference>
<feature type="domain" description="Enoyl reductase (ER)" evidence="3">
    <location>
        <begin position="10"/>
        <end position="325"/>
    </location>
</feature>
<keyword evidence="2" id="KW-0560">Oxidoreductase</keyword>
<dbReference type="InterPro" id="IPR020843">
    <property type="entry name" value="ER"/>
</dbReference>
<sequence length="327" mass="34328">MKAIILEKNGGPEVLTIREIAEPQTTEGTVKIKIKAFGLNKMESYKRQGIMGPVAAPTVLGIEAAGEVVEDKSGRFEPGQKVITMMGGLGMNRQGSYAEYVVSPADNVLAINSDISYEELAAIPESFGTAALVLDKVLKVTAGETLLIKGGTSAAGAAAILYAKFKGVKVIATTRDANKSFRLKQLGVDYVIVDNGNVSEEVRKILPDGADNALDIVGSDGILDTVAGVKAFGQVTVIGLLSGAPVLQNLNLMSQLGQSVKLSFSLSGLLGTKAYPLTETPLNLIAEQVASGKMASLRTATFTFDQIAEAHELMDSNKANGKIVITI</sequence>
<dbReference type="Proteomes" id="UP000184287">
    <property type="component" value="Unassembled WGS sequence"/>
</dbReference>
<reference evidence="5" key="1">
    <citation type="submission" date="2016-11" db="EMBL/GenBank/DDBJ databases">
        <authorList>
            <person name="Varghese N."/>
            <person name="Submissions S."/>
        </authorList>
    </citation>
    <scope>NUCLEOTIDE SEQUENCE [LARGE SCALE GENOMIC DNA]</scope>
    <source>
        <strain evidence="5">DSM 16990</strain>
    </source>
</reference>
<dbReference type="Pfam" id="PF08240">
    <property type="entry name" value="ADH_N"/>
    <property type="match status" value="1"/>
</dbReference>
<proteinExistence type="predicted"/>
<evidence type="ECO:0000256" key="1">
    <source>
        <dbReference type="ARBA" id="ARBA00022857"/>
    </source>
</evidence>
<dbReference type="OrthoDB" id="9787435at2"/>
<keyword evidence="1" id="KW-0521">NADP</keyword>
<name>A0A1M4WGF8_9SPHI</name>
<evidence type="ECO:0000313" key="4">
    <source>
        <dbReference type="EMBL" id="SHE80381.1"/>
    </source>
</evidence>
<dbReference type="Gene3D" id="3.40.50.720">
    <property type="entry name" value="NAD(P)-binding Rossmann-like Domain"/>
    <property type="match status" value="1"/>
</dbReference>
<dbReference type="SMART" id="SM00829">
    <property type="entry name" value="PKS_ER"/>
    <property type="match status" value="1"/>
</dbReference>
<gene>
    <name evidence="4" type="ORF">SAMN04488522_1011261</name>
</gene>
<dbReference type="PANTHER" id="PTHR48106">
    <property type="entry name" value="QUINONE OXIDOREDUCTASE PIG3-RELATED"/>
    <property type="match status" value="1"/>
</dbReference>
<evidence type="ECO:0000256" key="2">
    <source>
        <dbReference type="ARBA" id="ARBA00023002"/>
    </source>
</evidence>
<dbReference type="InterPro" id="IPR036291">
    <property type="entry name" value="NAD(P)-bd_dom_sf"/>
</dbReference>
<dbReference type="Gene3D" id="3.90.180.10">
    <property type="entry name" value="Medium-chain alcohol dehydrogenases, catalytic domain"/>
    <property type="match status" value="1"/>
</dbReference>
<dbReference type="RefSeq" id="WP_073228751.1">
    <property type="nucleotide sequence ID" value="NZ_FQUQ01000001.1"/>
</dbReference>
<protein>
    <submittedName>
        <fullName evidence="4">NADPH:quinone reductase</fullName>
    </submittedName>
</protein>
<dbReference type="AlphaFoldDB" id="A0A1M4WGF8"/>
<dbReference type="Pfam" id="PF00107">
    <property type="entry name" value="ADH_zinc_N"/>
    <property type="match status" value="1"/>
</dbReference>
<accession>A0A1M4WGF8</accession>
<dbReference type="GO" id="GO:0016651">
    <property type="term" value="F:oxidoreductase activity, acting on NAD(P)H"/>
    <property type="evidence" value="ECO:0007669"/>
    <property type="project" value="TreeGrafter"/>
</dbReference>
<dbReference type="SUPFAM" id="SSF50129">
    <property type="entry name" value="GroES-like"/>
    <property type="match status" value="1"/>
</dbReference>
<evidence type="ECO:0000313" key="5">
    <source>
        <dbReference type="Proteomes" id="UP000184287"/>
    </source>
</evidence>
<keyword evidence="5" id="KW-1185">Reference proteome</keyword>
<dbReference type="InterPro" id="IPR013149">
    <property type="entry name" value="ADH-like_C"/>
</dbReference>
<dbReference type="EMBL" id="FQUQ01000001">
    <property type="protein sequence ID" value="SHE80381.1"/>
    <property type="molecule type" value="Genomic_DNA"/>
</dbReference>
<dbReference type="STRING" id="288992.SAMN04488522_1011261"/>
<evidence type="ECO:0000259" key="3">
    <source>
        <dbReference type="SMART" id="SM00829"/>
    </source>
</evidence>
<organism evidence="4 5">
    <name type="scientific">Pedobacter caeni</name>
    <dbReference type="NCBI Taxonomy" id="288992"/>
    <lineage>
        <taxon>Bacteria</taxon>
        <taxon>Pseudomonadati</taxon>
        <taxon>Bacteroidota</taxon>
        <taxon>Sphingobacteriia</taxon>
        <taxon>Sphingobacteriales</taxon>
        <taxon>Sphingobacteriaceae</taxon>
        <taxon>Pedobacter</taxon>
    </lineage>
</organism>
<dbReference type="GO" id="GO:0070402">
    <property type="term" value="F:NADPH binding"/>
    <property type="evidence" value="ECO:0007669"/>
    <property type="project" value="TreeGrafter"/>
</dbReference>
<dbReference type="SUPFAM" id="SSF51735">
    <property type="entry name" value="NAD(P)-binding Rossmann-fold domains"/>
    <property type="match status" value="1"/>
</dbReference>
<dbReference type="InterPro" id="IPR013154">
    <property type="entry name" value="ADH-like_N"/>
</dbReference>